<dbReference type="Proteomes" id="UP001283361">
    <property type="component" value="Unassembled WGS sequence"/>
</dbReference>
<dbReference type="Pfam" id="PF00685">
    <property type="entry name" value="Sulfotransfer_1"/>
    <property type="match status" value="1"/>
</dbReference>
<evidence type="ECO:0000259" key="3">
    <source>
        <dbReference type="Pfam" id="PF00685"/>
    </source>
</evidence>
<evidence type="ECO:0000256" key="2">
    <source>
        <dbReference type="ARBA" id="ARBA00022679"/>
    </source>
</evidence>
<proteinExistence type="inferred from homology"/>
<dbReference type="SUPFAM" id="SSF52540">
    <property type="entry name" value="P-loop containing nucleoside triphosphate hydrolases"/>
    <property type="match status" value="1"/>
</dbReference>
<keyword evidence="5" id="KW-1185">Reference proteome</keyword>
<comment type="caution">
    <text evidence="4">The sequence shown here is derived from an EMBL/GenBank/DDBJ whole genome shotgun (WGS) entry which is preliminary data.</text>
</comment>
<dbReference type="InterPro" id="IPR000863">
    <property type="entry name" value="Sulfotransferase_dom"/>
</dbReference>
<comment type="similarity">
    <text evidence="1">Belongs to the sulfotransferase 1 family.</text>
</comment>
<dbReference type="PANTHER" id="PTHR11783">
    <property type="entry name" value="SULFOTRANSFERASE SULT"/>
    <property type="match status" value="1"/>
</dbReference>
<sequence length="306" mass="35893">MANNSPELGPISLQFKRHLPFGDNLGKKDRKGNPINLTLYEGRILTPNRPEFFEFSRKAEVRPDDIFVCGYAKTGCHWIWEMLSMIRKGKGQFSEMGKAEAFLEFSGPELYNALPSPRILNTHNEFDWLPEKVSTYKNKIILTMRNPKDVAVSLYNHHINLTEMYNYHGEFHDWFELFLEGYVDNGDFFDYHLRWENTIKENPDHPILIVKYEDAREDLPATVRKLAGFIDTPLTEDQVQDIVKSISFESVKKRFESLPTSKLIRKGVVGDWKNWLTEEQSTELDRRNERLKGTHFETRFEPRATQ</sequence>
<accession>A0AAE1DKF1</accession>
<gene>
    <name evidence="4" type="ORF">RRG08_016174</name>
</gene>
<evidence type="ECO:0000256" key="1">
    <source>
        <dbReference type="ARBA" id="ARBA00005771"/>
    </source>
</evidence>
<dbReference type="EMBL" id="JAWDGP010003560">
    <property type="protein sequence ID" value="KAK3773070.1"/>
    <property type="molecule type" value="Genomic_DNA"/>
</dbReference>
<name>A0AAE1DKF1_9GAST</name>
<dbReference type="AlphaFoldDB" id="A0AAE1DKF1"/>
<evidence type="ECO:0000313" key="4">
    <source>
        <dbReference type="EMBL" id="KAK3773070.1"/>
    </source>
</evidence>
<evidence type="ECO:0000313" key="5">
    <source>
        <dbReference type="Proteomes" id="UP001283361"/>
    </source>
</evidence>
<organism evidence="4 5">
    <name type="scientific">Elysia crispata</name>
    <name type="common">lettuce slug</name>
    <dbReference type="NCBI Taxonomy" id="231223"/>
    <lineage>
        <taxon>Eukaryota</taxon>
        <taxon>Metazoa</taxon>
        <taxon>Spiralia</taxon>
        <taxon>Lophotrochozoa</taxon>
        <taxon>Mollusca</taxon>
        <taxon>Gastropoda</taxon>
        <taxon>Heterobranchia</taxon>
        <taxon>Euthyneura</taxon>
        <taxon>Panpulmonata</taxon>
        <taxon>Sacoglossa</taxon>
        <taxon>Placobranchoidea</taxon>
        <taxon>Plakobranchidae</taxon>
        <taxon>Elysia</taxon>
    </lineage>
</organism>
<dbReference type="GO" id="GO:0008146">
    <property type="term" value="F:sulfotransferase activity"/>
    <property type="evidence" value="ECO:0007669"/>
    <property type="project" value="InterPro"/>
</dbReference>
<protein>
    <recommendedName>
        <fullName evidence="3">Sulfotransferase domain-containing protein</fullName>
    </recommendedName>
</protein>
<keyword evidence="2" id="KW-0808">Transferase</keyword>
<dbReference type="Gene3D" id="3.40.50.300">
    <property type="entry name" value="P-loop containing nucleotide triphosphate hydrolases"/>
    <property type="match status" value="1"/>
</dbReference>
<reference evidence="4" key="1">
    <citation type="journal article" date="2023" name="G3 (Bethesda)">
        <title>A reference genome for the long-term kleptoplast-retaining sea slug Elysia crispata morphotype clarki.</title>
        <authorList>
            <person name="Eastman K.E."/>
            <person name="Pendleton A.L."/>
            <person name="Shaikh M.A."/>
            <person name="Suttiyut T."/>
            <person name="Ogas R."/>
            <person name="Tomko P."/>
            <person name="Gavelis G."/>
            <person name="Widhalm J.R."/>
            <person name="Wisecaver J.H."/>
        </authorList>
    </citation>
    <scope>NUCLEOTIDE SEQUENCE</scope>
    <source>
        <strain evidence="4">ECLA1</strain>
    </source>
</reference>
<feature type="domain" description="Sulfotransferase" evidence="3">
    <location>
        <begin position="63"/>
        <end position="289"/>
    </location>
</feature>
<dbReference type="InterPro" id="IPR027417">
    <property type="entry name" value="P-loop_NTPase"/>
</dbReference>